<dbReference type="AlphaFoldDB" id="A0A813EM67"/>
<gene>
    <name evidence="1" type="ORF">PGLA1383_LOCUS20339</name>
</gene>
<protein>
    <submittedName>
        <fullName evidence="1">Uncharacterized protein</fullName>
    </submittedName>
</protein>
<comment type="caution">
    <text evidence="1">The sequence shown here is derived from an EMBL/GenBank/DDBJ whole genome shotgun (WGS) entry which is preliminary data.</text>
</comment>
<organism evidence="1 2">
    <name type="scientific">Polarella glacialis</name>
    <name type="common">Dinoflagellate</name>
    <dbReference type="NCBI Taxonomy" id="89957"/>
    <lineage>
        <taxon>Eukaryota</taxon>
        <taxon>Sar</taxon>
        <taxon>Alveolata</taxon>
        <taxon>Dinophyceae</taxon>
        <taxon>Suessiales</taxon>
        <taxon>Suessiaceae</taxon>
        <taxon>Polarella</taxon>
    </lineage>
</organism>
<sequence length="228" mass="25180">MLSHQNGCMTVVPCLSQLRQLGVSQLRQLCVDKGVDCTTFADKQDFFDALLPSCPDSLAVLPDTFSANLARAASKPFKLIFLDVDGVLNTTSRGSAYSSAEETLKFDCVQQLVTLVGNSSARLVLSSSWRSCLLLKMQLWSKLVAQGLREDCIVGQTPPITFTQRAAEISAWLSQNQCEGWTGDWVALDDMDLSDEQDLHDHFVWVDPEFGLSEDNVTLALKLLNVKM</sequence>
<dbReference type="OMA" id="GLREDCI"/>
<keyword evidence="2" id="KW-1185">Reference proteome</keyword>
<dbReference type="OrthoDB" id="410307at2759"/>
<dbReference type="EMBL" id="CAJNNV010013829">
    <property type="protein sequence ID" value="CAE8602084.1"/>
    <property type="molecule type" value="Genomic_DNA"/>
</dbReference>
<evidence type="ECO:0000313" key="1">
    <source>
        <dbReference type="EMBL" id="CAE8602084.1"/>
    </source>
</evidence>
<accession>A0A813EM67</accession>
<dbReference type="Proteomes" id="UP000654075">
    <property type="component" value="Unassembled WGS sequence"/>
</dbReference>
<proteinExistence type="predicted"/>
<reference evidence="1" key="1">
    <citation type="submission" date="2021-02" db="EMBL/GenBank/DDBJ databases">
        <authorList>
            <person name="Dougan E. K."/>
            <person name="Rhodes N."/>
            <person name="Thang M."/>
            <person name="Chan C."/>
        </authorList>
    </citation>
    <scope>NUCLEOTIDE SEQUENCE</scope>
</reference>
<evidence type="ECO:0000313" key="2">
    <source>
        <dbReference type="Proteomes" id="UP000654075"/>
    </source>
</evidence>
<dbReference type="Pfam" id="PF18143">
    <property type="entry name" value="HAD_SAK_2"/>
    <property type="match status" value="1"/>
</dbReference>
<name>A0A813EM67_POLGL</name>